<dbReference type="InterPro" id="IPR011257">
    <property type="entry name" value="DNA_glycosylase"/>
</dbReference>
<comment type="catalytic activity">
    <reaction evidence="1">
        <text>Hydrolysis of alkylated DNA, releasing 3-methyladenine, 3-methylguanine, 7-methylguanine and 7-methyladenine.</text>
        <dbReference type="EC" id="3.2.2.21"/>
    </reaction>
</comment>
<reference evidence="6 7" key="1">
    <citation type="submission" date="2020-07" db="EMBL/GenBank/DDBJ databases">
        <title>Genomic Encyclopedia of Type Strains, Phase IV (KMG-V): Genome sequencing to study the core and pangenomes of soil and plant-associated prokaryotes.</title>
        <authorList>
            <person name="Whitman W."/>
        </authorList>
    </citation>
    <scope>NUCLEOTIDE SEQUENCE [LARGE SCALE GENOMIC DNA]</scope>
    <source>
        <strain evidence="6 7">AN3</strain>
    </source>
</reference>
<dbReference type="PANTHER" id="PTHR43003">
    <property type="entry name" value="DNA-3-METHYLADENINE GLYCOSYLASE"/>
    <property type="match status" value="1"/>
</dbReference>
<keyword evidence="6" id="KW-0378">Hydrolase</keyword>
<dbReference type="Gene3D" id="1.10.340.30">
    <property type="entry name" value="Hypothetical protein, domain 2"/>
    <property type="match status" value="1"/>
</dbReference>
<gene>
    <name evidence="6" type="ORF">FHW16_005337</name>
</gene>
<dbReference type="SUPFAM" id="SSF48150">
    <property type="entry name" value="DNA-glycosylase"/>
    <property type="match status" value="1"/>
</dbReference>
<accession>A0A839EWA3</accession>
<dbReference type="Proteomes" id="UP000549052">
    <property type="component" value="Unassembled WGS sequence"/>
</dbReference>
<keyword evidence="7" id="KW-1185">Reference proteome</keyword>
<feature type="domain" description="HhH-GPD" evidence="5">
    <location>
        <begin position="70"/>
        <end position="222"/>
    </location>
</feature>
<dbReference type="GO" id="GO:0008725">
    <property type="term" value="F:DNA-3-methyladenine glycosylase activity"/>
    <property type="evidence" value="ECO:0007669"/>
    <property type="project" value="TreeGrafter"/>
</dbReference>
<dbReference type="AlphaFoldDB" id="A0A839EWA3"/>
<dbReference type="GO" id="GO:0043916">
    <property type="term" value="F:DNA-7-methylguanine glycosylase activity"/>
    <property type="evidence" value="ECO:0007669"/>
    <property type="project" value="TreeGrafter"/>
</dbReference>
<dbReference type="GO" id="GO:0006307">
    <property type="term" value="P:DNA alkylation repair"/>
    <property type="evidence" value="ECO:0007669"/>
    <property type="project" value="TreeGrafter"/>
</dbReference>
<comment type="caution">
    <text evidence="6">The sequence shown here is derived from an EMBL/GenBank/DDBJ whole genome shotgun (WGS) entry which is preliminary data.</text>
</comment>
<protein>
    <recommendedName>
        <fullName evidence="2">DNA-3-methyladenine glycosylase II</fullName>
        <ecNumber evidence="2">3.2.2.21</ecNumber>
    </recommendedName>
</protein>
<evidence type="ECO:0000313" key="7">
    <source>
        <dbReference type="Proteomes" id="UP000549052"/>
    </source>
</evidence>
<dbReference type="InterPro" id="IPR003265">
    <property type="entry name" value="HhH-GPD_domain"/>
</dbReference>
<dbReference type="GO" id="GO:0032131">
    <property type="term" value="F:alkylated DNA binding"/>
    <property type="evidence" value="ECO:0007669"/>
    <property type="project" value="TreeGrafter"/>
</dbReference>
<dbReference type="SMART" id="SM00478">
    <property type="entry name" value="ENDO3c"/>
    <property type="match status" value="1"/>
</dbReference>
<dbReference type="InterPro" id="IPR051912">
    <property type="entry name" value="Alkylbase_DNA_Glycosylase/TA"/>
</dbReference>
<evidence type="ECO:0000256" key="4">
    <source>
        <dbReference type="ARBA" id="ARBA00023204"/>
    </source>
</evidence>
<evidence type="ECO:0000313" key="6">
    <source>
        <dbReference type="EMBL" id="MBA8881596.1"/>
    </source>
</evidence>
<name>A0A839EWA3_9HYPH</name>
<keyword evidence="6" id="KW-0326">Glycosidase</keyword>
<keyword evidence="4" id="KW-0234">DNA repair</keyword>
<dbReference type="GO" id="GO:0005737">
    <property type="term" value="C:cytoplasm"/>
    <property type="evidence" value="ECO:0007669"/>
    <property type="project" value="TreeGrafter"/>
</dbReference>
<dbReference type="EMBL" id="JACGXN010000015">
    <property type="protein sequence ID" value="MBA8881596.1"/>
    <property type="molecule type" value="Genomic_DNA"/>
</dbReference>
<dbReference type="PANTHER" id="PTHR43003:SF5">
    <property type="entry name" value="DNA-3-METHYLADENINE GLYCOSYLASE"/>
    <property type="match status" value="1"/>
</dbReference>
<dbReference type="Gene3D" id="1.10.1670.40">
    <property type="match status" value="1"/>
</dbReference>
<proteinExistence type="predicted"/>
<keyword evidence="3" id="KW-0227">DNA damage</keyword>
<dbReference type="GO" id="GO:0032993">
    <property type="term" value="C:protein-DNA complex"/>
    <property type="evidence" value="ECO:0007669"/>
    <property type="project" value="TreeGrafter"/>
</dbReference>
<dbReference type="CDD" id="cd00056">
    <property type="entry name" value="ENDO3c"/>
    <property type="match status" value="1"/>
</dbReference>
<dbReference type="EC" id="3.2.2.21" evidence="2"/>
<sequence length="233" mass="25489">MKTLSIDTVFVPRRKVNGSMRRIDTLDDVAEGLAALLALHPELVAIAERAGPLPLRRQAPGFESLASVIVSQQVSKASADSIWKRLIQHVDPLTPENYIKAGEEAWRLAGLSRAKQATLARISEAIIAGELDLFDLCDRPIEEAMTVMTSVKGIGPWTAEVYLLFSAGHADVFPSGDVALQHAYAHAYAESVKPDSKSLRLLAERWTPWRGVAARLFWAYYAATRGRDGTPVG</sequence>
<evidence type="ECO:0000256" key="3">
    <source>
        <dbReference type="ARBA" id="ARBA00022763"/>
    </source>
</evidence>
<dbReference type="GO" id="GO:0006285">
    <property type="term" value="P:base-excision repair, AP site formation"/>
    <property type="evidence" value="ECO:0007669"/>
    <property type="project" value="TreeGrafter"/>
</dbReference>
<evidence type="ECO:0000259" key="5">
    <source>
        <dbReference type="SMART" id="SM00478"/>
    </source>
</evidence>
<dbReference type="Pfam" id="PF00730">
    <property type="entry name" value="HhH-GPD"/>
    <property type="match status" value="1"/>
</dbReference>
<evidence type="ECO:0000256" key="2">
    <source>
        <dbReference type="ARBA" id="ARBA00012000"/>
    </source>
</evidence>
<organism evidence="6 7">
    <name type="scientific">Phyllobacterium myrsinacearum</name>
    <dbReference type="NCBI Taxonomy" id="28101"/>
    <lineage>
        <taxon>Bacteria</taxon>
        <taxon>Pseudomonadati</taxon>
        <taxon>Pseudomonadota</taxon>
        <taxon>Alphaproteobacteria</taxon>
        <taxon>Hyphomicrobiales</taxon>
        <taxon>Phyllobacteriaceae</taxon>
        <taxon>Phyllobacterium</taxon>
    </lineage>
</organism>
<evidence type="ECO:0000256" key="1">
    <source>
        <dbReference type="ARBA" id="ARBA00000086"/>
    </source>
</evidence>